<protein>
    <recommendedName>
        <fullName evidence="3">Signal peptidase complex subunit 1</fullName>
    </recommendedName>
</protein>
<feature type="transmembrane region" description="Helical" evidence="10">
    <location>
        <begin position="97"/>
        <end position="114"/>
    </location>
</feature>
<keyword evidence="6 10" id="KW-1133">Transmembrane helix</keyword>
<dbReference type="GO" id="GO:0005787">
    <property type="term" value="C:signal peptidase complex"/>
    <property type="evidence" value="ECO:0007669"/>
    <property type="project" value="InterPro"/>
</dbReference>
<dbReference type="Pfam" id="PF06645">
    <property type="entry name" value="SPC12"/>
    <property type="match status" value="1"/>
</dbReference>
<dbReference type="OrthoDB" id="263893at2759"/>
<evidence type="ECO:0000256" key="3">
    <source>
        <dbReference type="ARBA" id="ARBA00017059"/>
    </source>
</evidence>
<evidence type="ECO:0000256" key="4">
    <source>
        <dbReference type="ARBA" id="ARBA00022692"/>
    </source>
</evidence>
<dbReference type="Proteomes" id="UP000693970">
    <property type="component" value="Unassembled WGS sequence"/>
</dbReference>
<dbReference type="GO" id="GO:0006465">
    <property type="term" value="P:signal peptide processing"/>
    <property type="evidence" value="ECO:0007669"/>
    <property type="project" value="InterPro"/>
</dbReference>
<dbReference type="GO" id="GO:0045047">
    <property type="term" value="P:protein targeting to ER"/>
    <property type="evidence" value="ECO:0007669"/>
    <property type="project" value="TreeGrafter"/>
</dbReference>
<evidence type="ECO:0000256" key="2">
    <source>
        <dbReference type="ARBA" id="ARBA00005245"/>
    </source>
</evidence>
<dbReference type="InterPro" id="IPR009542">
    <property type="entry name" value="Spc1/SPCS1"/>
</dbReference>
<comment type="function">
    <text evidence="8">Component of the signal peptidase complex (SPC) which catalyzes the cleavage of N-terminal signal sequences from nascent proteins as they are translocated into the lumen of the endoplasmic reticulum. Dispensable for SPC enzymatic activity.</text>
</comment>
<sequence>MRKSEIGLELDLALQQHNNNNNNSSSSSSLVEGLELLDAKKPPFNRQQQQVRKRPTPRYRKAPETNKPTDVSTSGNATQHNRNNVIMDYKGQQLSELIFYWIILLCGGVGWIIGYMRQEFLIVFKFWLVGVVVSVILCVPDWPMYNRNPIQWLDSVPDRRAAAATTTAATTTPAGKGGKK</sequence>
<name>A0A9K3Q6X4_9STRA</name>
<evidence type="ECO:0000256" key="7">
    <source>
        <dbReference type="ARBA" id="ARBA00023136"/>
    </source>
</evidence>
<dbReference type="PANTHER" id="PTHR13202">
    <property type="entry name" value="MICROSOMAL SIGNAL PEPTIDASE 12 KDA SUBUNIT"/>
    <property type="match status" value="1"/>
</dbReference>
<proteinExistence type="inferred from homology"/>
<reference evidence="11" key="2">
    <citation type="submission" date="2021-04" db="EMBL/GenBank/DDBJ databases">
        <authorList>
            <person name="Podell S."/>
        </authorList>
    </citation>
    <scope>NUCLEOTIDE SEQUENCE</scope>
    <source>
        <strain evidence="11">Hildebrandi</strain>
    </source>
</reference>
<evidence type="ECO:0000256" key="5">
    <source>
        <dbReference type="ARBA" id="ARBA00022824"/>
    </source>
</evidence>
<evidence type="ECO:0000256" key="10">
    <source>
        <dbReference type="SAM" id="Phobius"/>
    </source>
</evidence>
<dbReference type="EMBL" id="JAGRRH010000003">
    <property type="protein sequence ID" value="KAG7372670.1"/>
    <property type="molecule type" value="Genomic_DNA"/>
</dbReference>
<dbReference type="AlphaFoldDB" id="A0A9K3Q6X4"/>
<evidence type="ECO:0000256" key="6">
    <source>
        <dbReference type="ARBA" id="ARBA00022989"/>
    </source>
</evidence>
<comment type="caution">
    <text evidence="11">The sequence shown here is derived from an EMBL/GenBank/DDBJ whole genome shotgun (WGS) entry which is preliminary data.</text>
</comment>
<feature type="compositionally biased region" description="Polar residues" evidence="9">
    <location>
        <begin position="66"/>
        <end position="79"/>
    </location>
</feature>
<keyword evidence="12" id="KW-1185">Reference proteome</keyword>
<feature type="transmembrane region" description="Helical" evidence="10">
    <location>
        <begin position="120"/>
        <end position="139"/>
    </location>
</feature>
<comment type="subcellular location">
    <subcellularLocation>
        <location evidence="1">Endoplasmic reticulum membrane</location>
        <topology evidence="1">Multi-pass membrane protein</topology>
    </subcellularLocation>
</comment>
<evidence type="ECO:0000313" key="11">
    <source>
        <dbReference type="EMBL" id="KAG7372670.1"/>
    </source>
</evidence>
<evidence type="ECO:0000313" key="12">
    <source>
        <dbReference type="Proteomes" id="UP000693970"/>
    </source>
</evidence>
<accession>A0A9K3Q6X4</accession>
<feature type="compositionally biased region" description="Basic residues" evidence="9">
    <location>
        <begin position="51"/>
        <end position="60"/>
    </location>
</feature>
<evidence type="ECO:0000256" key="9">
    <source>
        <dbReference type="SAM" id="MobiDB-lite"/>
    </source>
</evidence>
<reference evidence="11" key="1">
    <citation type="journal article" date="2021" name="Sci. Rep.">
        <title>Diploid genomic architecture of Nitzschia inconspicua, an elite biomass production diatom.</title>
        <authorList>
            <person name="Oliver A."/>
            <person name="Podell S."/>
            <person name="Pinowska A."/>
            <person name="Traller J.C."/>
            <person name="Smith S.R."/>
            <person name="McClure R."/>
            <person name="Beliaev A."/>
            <person name="Bohutskyi P."/>
            <person name="Hill E.A."/>
            <person name="Rabines A."/>
            <person name="Zheng H."/>
            <person name="Allen L.Z."/>
            <person name="Kuo A."/>
            <person name="Grigoriev I.V."/>
            <person name="Allen A.E."/>
            <person name="Hazlebeck D."/>
            <person name="Allen E.E."/>
        </authorList>
    </citation>
    <scope>NUCLEOTIDE SEQUENCE</scope>
    <source>
        <strain evidence="11">Hildebrandi</strain>
    </source>
</reference>
<gene>
    <name evidence="11" type="ORF">IV203_018813</name>
</gene>
<keyword evidence="5" id="KW-0256">Endoplasmic reticulum</keyword>
<comment type="similarity">
    <text evidence="2">Belongs to the SPCS1 family.</text>
</comment>
<organism evidence="11 12">
    <name type="scientific">Nitzschia inconspicua</name>
    <dbReference type="NCBI Taxonomy" id="303405"/>
    <lineage>
        <taxon>Eukaryota</taxon>
        <taxon>Sar</taxon>
        <taxon>Stramenopiles</taxon>
        <taxon>Ochrophyta</taxon>
        <taxon>Bacillariophyta</taxon>
        <taxon>Bacillariophyceae</taxon>
        <taxon>Bacillariophycidae</taxon>
        <taxon>Bacillariales</taxon>
        <taxon>Bacillariaceae</taxon>
        <taxon>Nitzschia</taxon>
    </lineage>
</organism>
<evidence type="ECO:0000256" key="8">
    <source>
        <dbReference type="ARBA" id="ARBA00045204"/>
    </source>
</evidence>
<evidence type="ECO:0000256" key="1">
    <source>
        <dbReference type="ARBA" id="ARBA00004477"/>
    </source>
</evidence>
<dbReference type="PANTHER" id="PTHR13202:SF0">
    <property type="entry name" value="SIGNAL PEPTIDASE COMPLEX SUBUNIT 1"/>
    <property type="match status" value="1"/>
</dbReference>
<keyword evidence="4 10" id="KW-0812">Transmembrane</keyword>
<feature type="region of interest" description="Disordered" evidence="9">
    <location>
        <begin position="44"/>
        <end position="79"/>
    </location>
</feature>
<keyword evidence="7 10" id="KW-0472">Membrane</keyword>